<gene>
    <name evidence="11" type="ORF">BCV69DRAFT_249032</name>
</gene>
<keyword evidence="4" id="KW-0132">Cell division</keyword>
<keyword evidence="8" id="KW-0137">Centromere</keyword>
<evidence type="ECO:0000256" key="1">
    <source>
        <dbReference type="ARBA" id="ARBA00004584"/>
    </source>
</evidence>
<dbReference type="OrthoDB" id="8194677at2759"/>
<keyword evidence="12" id="KW-1185">Reference proteome</keyword>
<sequence length="315" mass="36615">MAPPSQPQTAPEALVGVTSFPQLTVSEILEQLYEIDLLWVTTEDINKPTYHSAQSIFLKWIETLNHVGRDDIEEQAERLALEQDHGELYKQALFFTLFYQEVRILMKAAQVHNFTSQDLLKPQPKKFKKHMSAMVNFHRFRLDRLEDHDVYQNEAEEFTDIKSELVVDVDRLREAIRAKKEQLEDEAPRAQVIREECQRLSDELVSLKSEQTEILKQRDVLNSKKANLVELQMALQTEIRLGTDKLRRLQSRIVTSPKELKNALTMLNEELREGKAHFLDTQRKAKDLDARVALAREVEEVSKARACRVVSGRHF</sequence>
<reference evidence="11 12" key="1">
    <citation type="journal article" date="2018" name="Mol. Biol. Evol.">
        <title>Broad Genomic Sampling Reveals a Smut Pathogenic Ancestry of the Fungal Clade Ustilaginomycotina.</title>
        <authorList>
            <person name="Kijpornyongpan T."/>
            <person name="Mondo S.J."/>
            <person name="Barry K."/>
            <person name="Sandor L."/>
            <person name="Lee J."/>
            <person name="Lipzen A."/>
            <person name="Pangilinan J."/>
            <person name="LaButti K."/>
            <person name="Hainaut M."/>
            <person name="Henrissat B."/>
            <person name="Grigoriev I.V."/>
            <person name="Spatafora J.W."/>
            <person name="Aime M.C."/>
        </authorList>
    </citation>
    <scope>NUCLEOTIDE SEQUENCE [LARGE SCALE GENOMIC DNA]</scope>
    <source>
        <strain evidence="11 12">MCA 4718</strain>
    </source>
</reference>
<evidence type="ECO:0000256" key="9">
    <source>
        <dbReference type="SAM" id="Coils"/>
    </source>
</evidence>
<dbReference type="AlphaFoldDB" id="A0A316U7J7"/>
<dbReference type="Pfam" id="PF03800">
    <property type="entry name" value="Nuf2"/>
    <property type="match status" value="1"/>
</dbReference>
<evidence type="ECO:0000256" key="6">
    <source>
        <dbReference type="ARBA" id="ARBA00023054"/>
    </source>
</evidence>
<evidence type="ECO:0000256" key="8">
    <source>
        <dbReference type="ARBA" id="ARBA00023328"/>
    </source>
</evidence>
<comment type="subcellular location">
    <subcellularLocation>
        <location evidence="1">Chromosome</location>
        <location evidence="1">Centromere</location>
    </subcellularLocation>
</comment>
<dbReference type="GeneID" id="37012056"/>
<dbReference type="Proteomes" id="UP000245942">
    <property type="component" value="Unassembled WGS sequence"/>
</dbReference>
<dbReference type="InterPro" id="IPR005549">
    <property type="entry name" value="Kinetochore_Nuf2_N"/>
</dbReference>
<dbReference type="STRING" id="1684307.A0A316U7J7"/>
<dbReference type="GO" id="GO:0031262">
    <property type="term" value="C:Ndc80 complex"/>
    <property type="evidence" value="ECO:0007669"/>
    <property type="project" value="InterPro"/>
</dbReference>
<dbReference type="InterPro" id="IPR038275">
    <property type="entry name" value="Nuf2_N_sf"/>
</dbReference>
<comment type="similarity">
    <text evidence="2">Belongs to the NUF2 family.</text>
</comment>
<feature type="domain" description="Kinetochore protein Nuf2 N-terminal" evidence="10">
    <location>
        <begin position="19"/>
        <end position="156"/>
    </location>
</feature>
<keyword evidence="5" id="KW-0498">Mitosis</keyword>
<evidence type="ECO:0000256" key="2">
    <source>
        <dbReference type="ARBA" id="ARBA00005498"/>
    </source>
</evidence>
<keyword evidence="6 9" id="KW-0175">Coiled coil</keyword>
<evidence type="ECO:0000256" key="7">
    <source>
        <dbReference type="ARBA" id="ARBA00023306"/>
    </source>
</evidence>
<name>A0A316U7J7_9BASI</name>
<evidence type="ECO:0000256" key="4">
    <source>
        <dbReference type="ARBA" id="ARBA00022618"/>
    </source>
</evidence>
<evidence type="ECO:0000256" key="3">
    <source>
        <dbReference type="ARBA" id="ARBA00022454"/>
    </source>
</evidence>
<keyword evidence="3" id="KW-0158">Chromosome</keyword>
<keyword evidence="7" id="KW-0131">Cell cycle</keyword>
<evidence type="ECO:0000259" key="10">
    <source>
        <dbReference type="Pfam" id="PF03800"/>
    </source>
</evidence>
<evidence type="ECO:0000313" key="12">
    <source>
        <dbReference type="Proteomes" id="UP000245942"/>
    </source>
</evidence>
<dbReference type="GO" id="GO:0051301">
    <property type="term" value="P:cell division"/>
    <property type="evidence" value="ECO:0007669"/>
    <property type="project" value="UniProtKB-KW"/>
</dbReference>
<dbReference type="RefSeq" id="XP_025347984.1">
    <property type="nucleotide sequence ID" value="XM_025490322.1"/>
</dbReference>
<evidence type="ECO:0000313" key="11">
    <source>
        <dbReference type="EMBL" id="PWN20824.1"/>
    </source>
</evidence>
<organism evidence="11 12">
    <name type="scientific">Pseudomicrostroma glucosiphilum</name>
    <dbReference type="NCBI Taxonomy" id="1684307"/>
    <lineage>
        <taxon>Eukaryota</taxon>
        <taxon>Fungi</taxon>
        <taxon>Dikarya</taxon>
        <taxon>Basidiomycota</taxon>
        <taxon>Ustilaginomycotina</taxon>
        <taxon>Exobasidiomycetes</taxon>
        <taxon>Microstromatales</taxon>
        <taxon>Microstromatales incertae sedis</taxon>
        <taxon>Pseudomicrostroma</taxon>
    </lineage>
</organism>
<accession>A0A316U7J7</accession>
<dbReference type="EMBL" id="KZ819327">
    <property type="protein sequence ID" value="PWN20824.1"/>
    <property type="molecule type" value="Genomic_DNA"/>
</dbReference>
<feature type="coiled-coil region" evidence="9">
    <location>
        <begin position="162"/>
        <end position="210"/>
    </location>
</feature>
<proteinExistence type="inferred from homology"/>
<evidence type="ECO:0000256" key="5">
    <source>
        <dbReference type="ARBA" id="ARBA00022776"/>
    </source>
</evidence>
<dbReference type="Gene3D" id="1.10.418.60">
    <property type="entry name" value="Ncd80 complex, Nuf2 subunit"/>
    <property type="match status" value="1"/>
</dbReference>
<protein>
    <recommendedName>
        <fullName evidence="10">Kinetochore protein Nuf2 N-terminal domain-containing protein</fullName>
    </recommendedName>
</protein>